<dbReference type="GO" id="GO:0045333">
    <property type="term" value="P:cellular respiration"/>
    <property type="evidence" value="ECO:0007669"/>
    <property type="project" value="InterPro"/>
</dbReference>
<dbReference type="InterPro" id="IPR044996">
    <property type="entry name" value="COQ10-like"/>
</dbReference>
<organism evidence="4 5">
    <name type="scientific">Candidatus Schmidhempelia bombi str. Bimp</name>
    <dbReference type="NCBI Taxonomy" id="1387197"/>
    <lineage>
        <taxon>Bacteria</taxon>
        <taxon>Pseudomonadati</taxon>
        <taxon>Pseudomonadota</taxon>
        <taxon>Gammaproteobacteria</taxon>
        <taxon>Orbales</taxon>
        <taxon>Orbaceae</taxon>
        <taxon>Candidatus Schmidhempelia</taxon>
    </lineage>
</organism>
<evidence type="ECO:0000313" key="4">
    <source>
        <dbReference type="EMBL" id="TEA27196.1"/>
    </source>
</evidence>
<gene>
    <name evidence="4" type="ORF">O970_04875</name>
</gene>
<dbReference type="Gene3D" id="3.30.530.20">
    <property type="match status" value="1"/>
</dbReference>
<evidence type="ECO:0000259" key="3">
    <source>
        <dbReference type="Pfam" id="PF03364"/>
    </source>
</evidence>
<dbReference type="Proteomes" id="UP000506160">
    <property type="component" value="Unassembled WGS sequence"/>
</dbReference>
<dbReference type="InterPro" id="IPR005031">
    <property type="entry name" value="COQ10_START"/>
</dbReference>
<dbReference type="PANTHER" id="PTHR12901:SF10">
    <property type="entry name" value="COENZYME Q-BINDING PROTEIN COQ10, MITOCHONDRIAL"/>
    <property type="match status" value="1"/>
</dbReference>
<dbReference type="CDD" id="cd07813">
    <property type="entry name" value="COQ10p_like"/>
    <property type="match status" value="1"/>
</dbReference>
<comment type="caution">
    <text evidence="4">The sequence shown here is derived from an EMBL/GenBank/DDBJ whole genome shotgun (WGS) entry which is preliminary data.</text>
</comment>
<sequence length="144" mass="17043">MTKINYSVTEPFSTKQLFDLVNDIEAYPLFVPNCVKSGILEQQSTYMIAFLEVEKLGFRKRFITKNTFNEPNNISLSLVDGPFKYLRGYWHFTQVDPLNSRINFELQYKFNSKLLEIAFTPMFREIMTDMVKAFSQRAKQVYYD</sequence>
<dbReference type="Pfam" id="PF03364">
    <property type="entry name" value="Polyketide_cyc"/>
    <property type="match status" value="1"/>
</dbReference>
<dbReference type="InterPro" id="IPR023393">
    <property type="entry name" value="START-like_dom_sf"/>
</dbReference>
<reference evidence="4 5" key="1">
    <citation type="journal article" date="2014" name="Appl. Environ. Microbiol.">
        <title>Genomic features of a bumble bee symbiont reflect its host environment.</title>
        <authorList>
            <person name="Martinson V.G."/>
            <person name="Magoc T."/>
            <person name="Koch H."/>
            <person name="Salzberg S.L."/>
            <person name="Moran N.A."/>
        </authorList>
    </citation>
    <scope>NUCLEOTIDE SEQUENCE [LARGE SCALE GENOMIC DNA]</scope>
    <source>
        <strain evidence="4 5">Bimp</strain>
    </source>
</reference>
<dbReference type="GO" id="GO:0048039">
    <property type="term" value="F:ubiquinone binding"/>
    <property type="evidence" value="ECO:0007669"/>
    <property type="project" value="InterPro"/>
</dbReference>
<keyword evidence="2" id="KW-1277">Toxin-antitoxin system</keyword>
<name>A0AB94ICP6_9GAMM</name>
<protein>
    <submittedName>
        <fullName evidence="4">Type II toxin-antitoxin system RatA family toxin</fullName>
    </submittedName>
</protein>
<evidence type="ECO:0000256" key="1">
    <source>
        <dbReference type="ARBA" id="ARBA00008918"/>
    </source>
</evidence>
<dbReference type="SUPFAM" id="SSF55961">
    <property type="entry name" value="Bet v1-like"/>
    <property type="match status" value="1"/>
</dbReference>
<evidence type="ECO:0000256" key="2">
    <source>
        <dbReference type="ARBA" id="ARBA00022649"/>
    </source>
</evidence>
<dbReference type="RefSeq" id="WP_024496026.1">
    <property type="nucleotide sequence ID" value="NZ_AWGA01000051.1"/>
</dbReference>
<comment type="similarity">
    <text evidence="1">Belongs to the ribosome association toxin RatA family.</text>
</comment>
<proteinExistence type="inferred from homology"/>
<dbReference type="AlphaFoldDB" id="A0AB94ICP6"/>
<feature type="domain" description="Coenzyme Q-binding protein COQ10 START" evidence="3">
    <location>
        <begin position="13"/>
        <end position="134"/>
    </location>
</feature>
<dbReference type="PANTHER" id="PTHR12901">
    <property type="entry name" value="SPERM PROTEIN HOMOLOG"/>
    <property type="match status" value="1"/>
</dbReference>
<keyword evidence="5" id="KW-1185">Reference proteome</keyword>
<dbReference type="EMBL" id="AWGA01000051">
    <property type="protein sequence ID" value="TEA27196.1"/>
    <property type="molecule type" value="Genomic_DNA"/>
</dbReference>
<evidence type="ECO:0000313" key="5">
    <source>
        <dbReference type="Proteomes" id="UP000506160"/>
    </source>
</evidence>
<accession>A0AB94ICP6</accession>